<evidence type="ECO:0000313" key="1">
    <source>
        <dbReference type="EMBL" id="QJW96637.1"/>
    </source>
</evidence>
<dbReference type="KEGG" id="ftj:FTUN_4194"/>
<protein>
    <submittedName>
        <fullName evidence="1">Uncharacterized protein</fullName>
    </submittedName>
</protein>
<keyword evidence="2" id="KW-1185">Reference proteome</keyword>
<reference evidence="2" key="1">
    <citation type="submission" date="2020-05" db="EMBL/GenBank/DDBJ databases">
        <title>Frigoriglobus tundricola gen. nov., sp. nov., a psychrotolerant cellulolytic planctomycete of the family Gemmataceae with two divergent copies of 16S rRNA gene.</title>
        <authorList>
            <person name="Kulichevskaya I.S."/>
            <person name="Ivanova A.A."/>
            <person name="Naumoff D.G."/>
            <person name="Beletsky A.V."/>
            <person name="Rijpstra W.I.C."/>
            <person name="Sinninghe Damste J.S."/>
            <person name="Mardanov A.V."/>
            <person name="Ravin N.V."/>
            <person name="Dedysh S.N."/>
        </authorList>
    </citation>
    <scope>NUCLEOTIDE SEQUENCE [LARGE SCALE GENOMIC DNA]</scope>
    <source>
        <strain evidence="2">PL17</strain>
    </source>
</reference>
<dbReference type="Proteomes" id="UP000503447">
    <property type="component" value="Chromosome"/>
</dbReference>
<gene>
    <name evidence="1" type="ORF">FTUN_4194</name>
</gene>
<dbReference type="AlphaFoldDB" id="A0A6M5YRD2"/>
<proteinExistence type="predicted"/>
<sequence length="53" mass="5863">MNTTIKAELYATAGVPDYWVLGLNGHALHAFRNPQHMATLGTTAYYLGKQDCH</sequence>
<accession>A0A6M5YRD2</accession>
<organism evidence="1 2">
    <name type="scientific">Frigoriglobus tundricola</name>
    <dbReference type="NCBI Taxonomy" id="2774151"/>
    <lineage>
        <taxon>Bacteria</taxon>
        <taxon>Pseudomonadati</taxon>
        <taxon>Planctomycetota</taxon>
        <taxon>Planctomycetia</taxon>
        <taxon>Gemmatales</taxon>
        <taxon>Gemmataceae</taxon>
        <taxon>Frigoriglobus</taxon>
    </lineage>
</organism>
<evidence type="ECO:0000313" key="2">
    <source>
        <dbReference type="Proteomes" id="UP000503447"/>
    </source>
</evidence>
<name>A0A6M5YRD2_9BACT</name>
<dbReference type="EMBL" id="CP053452">
    <property type="protein sequence ID" value="QJW96637.1"/>
    <property type="molecule type" value="Genomic_DNA"/>
</dbReference>